<dbReference type="EMBL" id="WEGI01000018">
    <property type="protein sequence ID" value="MQY31292.1"/>
    <property type="molecule type" value="Genomic_DNA"/>
</dbReference>
<comment type="caution">
    <text evidence="3">The sequence shown here is derived from an EMBL/GenBank/DDBJ whole genome shotgun (WGS) entry which is preliminary data.</text>
</comment>
<protein>
    <recommendedName>
        <fullName evidence="2">BD-FAE-like domain-containing protein</fullName>
    </recommendedName>
</protein>
<evidence type="ECO:0000313" key="4">
    <source>
        <dbReference type="Proteomes" id="UP000431401"/>
    </source>
</evidence>
<dbReference type="InterPro" id="IPR029058">
    <property type="entry name" value="AB_hydrolase_fold"/>
</dbReference>
<dbReference type="Gene3D" id="3.40.50.1820">
    <property type="entry name" value="alpha/beta hydrolase"/>
    <property type="match status" value="1"/>
</dbReference>
<dbReference type="OrthoDB" id="255603at2"/>
<keyword evidence="1" id="KW-0378">Hydrolase</keyword>
<dbReference type="GO" id="GO:0016787">
    <property type="term" value="F:hydrolase activity"/>
    <property type="evidence" value="ECO:0007669"/>
    <property type="project" value="UniProtKB-KW"/>
</dbReference>
<sequence length="282" mass="29486">MTGVGAEVGRVAGAVYREVVGFRPLELDLYLPQHVPSDRPVIVSVHGGGWQRGSRTHALPVLGGDGPAFHSAVAASGFAVAAVDYRLSGEAPCPAAVDDLCAAVHWLRAEHRRLRLDPAAIVLWGESAGAHLALLAALRRSDPLGVRGVVAWFPPTDLPGLPDDLRALHGAGHEPDTSREDRFLGAPVAAEPERARAASPLAHVHPGAPPILLAHGTADRHVPVAQSIRLAAALREVGAPVRLDLVAGAGHFWDDAPDVPRLVGDALRFCRSVTGAAAPEPE</sequence>
<keyword evidence="4" id="KW-1185">Reference proteome</keyword>
<dbReference type="Pfam" id="PF20434">
    <property type="entry name" value="BD-FAE"/>
    <property type="match status" value="1"/>
</dbReference>
<dbReference type="Proteomes" id="UP000431401">
    <property type="component" value="Unassembled WGS sequence"/>
</dbReference>
<dbReference type="PANTHER" id="PTHR48081:SF13">
    <property type="entry name" value="ALPHA_BETA HYDROLASE"/>
    <property type="match status" value="1"/>
</dbReference>
<name>A0A7K0E1K2_9NOCA</name>
<gene>
    <name evidence="3" type="ORF">NRB56_69010</name>
</gene>
<dbReference type="AlphaFoldDB" id="A0A7K0E1K2"/>
<feature type="domain" description="BD-FAE-like" evidence="2">
    <location>
        <begin position="27"/>
        <end position="234"/>
    </location>
</feature>
<dbReference type="InterPro" id="IPR050300">
    <property type="entry name" value="GDXG_lipolytic_enzyme"/>
</dbReference>
<evidence type="ECO:0000313" key="3">
    <source>
        <dbReference type="EMBL" id="MQY31292.1"/>
    </source>
</evidence>
<dbReference type="SUPFAM" id="SSF53474">
    <property type="entry name" value="alpha/beta-Hydrolases"/>
    <property type="match status" value="1"/>
</dbReference>
<organism evidence="3 4">
    <name type="scientific">Nocardia aurantia</name>
    <dbReference type="NCBI Taxonomy" id="2585199"/>
    <lineage>
        <taxon>Bacteria</taxon>
        <taxon>Bacillati</taxon>
        <taxon>Actinomycetota</taxon>
        <taxon>Actinomycetes</taxon>
        <taxon>Mycobacteriales</taxon>
        <taxon>Nocardiaceae</taxon>
        <taxon>Nocardia</taxon>
    </lineage>
</organism>
<evidence type="ECO:0000256" key="1">
    <source>
        <dbReference type="ARBA" id="ARBA00022801"/>
    </source>
</evidence>
<reference evidence="3 4" key="1">
    <citation type="submission" date="2019-10" db="EMBL/GenBank/DDBJ databases">
        <title>Nocardia macrotermitis sp. nov. and Nocardia aurantia sp. nov., isolated from the gut of fungus growing-termite Macrotermes natalensis.</title>
        <authorList>
            <person name="Benndorf R."/>
            <person name="Schwitalla J."/>
            <person name="Martin K."/>
            <person name="De Beer W."/>
            <person name="Kaster A.-K."/>
            <person name="Vollmers J."/>
            <person name="Poulsen M."/>
            <person name="Beemelmanns C."/>
        </authorList>
    </citation>
    <scope>NUCLEOTIDE SEQUENCE [LARGE SCALE GENOMIC DNA]</scope>
    <source>
        <strain evidence="3 4">RB56</strain>
    </source>
</reference>
<dbReference type="InterPro" id="IPR049492">
    <property type="entry name" value="BD-FAE-like_dom"/>
</dbReference>
<dbReference type="PANTHER" id="PTHR48081">
    <property type="entry name" value="AB HYDROLASE SUPERFAMILY PROTEIN C4A8.06C"/>
    <property type="match status" value="1"/>
</dbReference>
<proteinExistence type="predicted"/>
<accession>A0A7K0E1K2</accession>
<evidence type="ECO:0000259" key="2">
    <source>
        <dbReference type="Pfam" id="PF20434"/>
    </source>
</evidence>